<gene>
    <name evidence="1" type="ORF">SDC9_91367</name>
</gene>
<protein>
    <submittedName>
        <fullName evidence="1">Uncharacterized protein</fullName>
    </submittedName>
</protein>
<accession>A0A644ZW99</accession>
<organism evidence="1">
    <name type="scientific">bioreactor metagenome</name>
    <dbReference type="NCBI Taxonomy" id="1076179"/>
    <lineage>
        <taxon>unclassified sequences</taxon>
        <taxon>metagenomes</taxon>
        <taxon>ecological metagenomes</taxon>
    </lineage>
</organism>
<reference evidence="1" key="1">
    <citation type="submission" date="2019-08" db="EMBL/GenBank/DDBJ databases">
        <authorList>
            <person name="Kucharzyk K."/>
            <person name="Murdoch R.W."/>
            <person name="Higgins S."/>
            <person name="Loffler F."/>
        </authorList>
    </citation>
    <scope>NUCLEOTIDE SEQUENCE</scope>
</reference>
<sequence>MKIQAWIAPFCAGWIALAAHAGDNTTIPQLGCTTPVTVFNTGTDAAGAALDLGAQESTWFYNFRHQLVGGPPVSLEPQANADGA</sequence>
<proteinExistence type="predicted"/>
<comment type="caution">
    <text evidence="1">The sequence shown here is derived from an EMBL/GenBank/DDBJ whole genome shotgun (WGS) entry which is preliminary data.</text>
</comment>
<dbReference type="EMBL" id="VSSQ01010575">
    <property type="protein sequence ID" value="MPM44688.1"/>
    <property type="molecule type" value="Genomic_DNA"/>
</dbReference>
<dbReference type="AlphaFoldDB" id="A0A644ZW99"/>
<evidence type="ECO:0000313" key="1">
    <source>
        <dbReference type="EMBL" id="MPM44688.1"/>
    </source>
</evidence>
<name>A0A644ZW99_9ZZZZ</name>